<accession>A0A6A0AJB0</accession>
<sequence length="77" mass="8379">RGDYCSLARLGSRRRSNQHGKYHVIHLREYYEKEKVRLGSIDKPRELVMGKQGDVPVAISSSAGQAVGQAAGVIVGA</sequence>
<evidence type="ECO:0000313" key="1">
    <source>
        <dbReference type="EMBL" id="GFH32144.1"/>
    </source>
</evidence>
<dbReference type="AlphaFoldDB" id="A0A6A0AJB0"/>
<feature type="non-terminal residue" evidence="1">
    <location>
        <position position="77"/>
    </location>
</feature>
<reference evidence="1 2" key="1">
    <citation type="submission" date="2020-02" db="EMBL/GenBank/DDBJ databases">
        <title>Draft genome sequence of Haematococcus lacustris strain NIES-144.</title>
        <authorList>
            <person name="Morimoto D."/>
            <person name="Nakagawa S."/>
            <person name="Yoshida T."/>
            <person name="Sawayama S."/>
        </authorList>
    </citation>
    <scope>NUCLEOTIDE SEQUENCE [LARGE SCALE GENOMIC DNA]</scope>
    <source>
        <strain evidence="1 2">NIES-144</strain>
    </source>
</reference>
<keyword evidence="2" id="KW-1185">Reference proteome</keyword>
<comment type="caution">
    <text evidence="1">The sequence shown here is derived from an EMBL/GenBank/DDBJ whole genome shotgun (WGS) entry which is preliminary data.</text>
</comment>
<feature type="non-terminal residue" evidence="1">
    <location>
        <position position="1"/>
    </location>
</feature>
<gene>
    <name evidence="1" type="ORF">HaLaN_31313</name>
</gene>
<dbReference type="Proteomes" id="UP000485058">
    <property type="component" value="Unassembled WGS sequence"/>
</dbReference>
<evidence type="ECO:0000313" key="2">
    <source>
        <dbReference type="Proteomes" id="UP000485058"/>
    </source>
</evidence>
<protein>
    <submittedName>
        <fullName evidence="1">Uncharacterized protein</fullName>
    </submittedName>
</protein>
<proteinExistence type="predicted"/>
<dbReference type="EMBL" id="BLLF01006303">
    <property type="protein sequence ID" value="GFH32144.1"/>
    <property type="molecule type" value="Genomic_DNA"/>
</dbReference>
<name>A0A6A0AJB0_HAELA</name>
<organism evidence="1 2">
    <name type="scientific">Haematococcus lacustris</name>
    <name type="common">Green alga</name>
    <name type="synonym">Haematococcus pluvialis</name>
    <dbReference type="NCBI Taxonomy" id="44745"/>
    <lineage>
        <taxon>Eukaryota</taxon>
        <taxon>Viridiplantae</taxon>
        <taxon>Chlorophyta</taxon>
        <taxon>core chlorophytes</taxon>
        <taxon>Chlorophyceae</taxon>
        <taxon>CS clade</taxon>
        <taxon>Chlamydomonadales</taxon>
        <taxon>Haematococcaceae</taxon>
        <taxon>Haematococcus</taxon>
    </lineage>
</organism>